<gene>
    <name evidence="1" type="ORF">LITE_LOCUS45019</name>
</gene>
<sequence length="9" mass="1107">MFLITLTRL</sequence>
<organism evidence="1 2">
    <name type="scientific">Linum tenue</name>
    <dbReference type="NCBI Taxonomy" id="586396"/>
    <lineage>
        <taxon>Eukaryota</taxon>
        <taxon>Viridiplantae</taxon>
        <taxon>Streptophyta</taxon>
        <taxon>Embryophyta</taxon>
        <taxon>Tracheophyta</taxon>
        <taxon>Spermatophyta</taxon>
        <taxon>Magnoliopsida</taxon>
        <taxon>eudicotyledons</taxon>
        <taxon>Gunneridae</taxon>
        <taxon>Pentapetalae</taxon>
        <taxon>rosids</taxon>
        <taxon>fabids</taxon>
        <taxon>Malpighiales</taxon>
        <taxon>Linaceae</taxon>
        <taxon>Linum</taxon>
    </lineage>
</organism>
<accession>A0AAV0QUG8</accession>
<keyword evidence="2" id="KW-1185">Reference proteome</keyword>
<reference evidence="1" key="1">
    <citation type="submission" date="2022-08" db="EMBL/GenBank/DDBJ databases">
        <authorList>
            <person name="Gutierrez-Valencia J."/>
        </authorList>
    </citation>
    <scope>NUCLEOTIDE SEQUENCE</scope>
</reference>
<dbReference type="EMBL" id="CAMGYJ010000010">
    <property type="protein sequence ID" value="CAI0549122.1"/>
    <property type="molecule type" value="Genomic_DNA"/>
</dbReference>
<name>A0AAV0QUG8_9ROSI</name>
<protein>
    <submittedName>
        <fullName evidence="1">Uncharacterized protein</fullName>
    </submittedName>
</protein>
<evidence type="ECO:0000313" key="2">
    <source>
        <dbReference type="Proteomes" id="UP001154282"/>
    </source>
</evidence>
<dbReference type="Proteomes" id="UP001154282">
    <property type="component" value="Unassembled WGS sequence"/>
</dbReference>
<proteinExistence type="predicted"/>
<comment type="caution">
    <text evidence="1">The sequence shown here is derived from an EMBL/GenBank/DDBJ whole genome shotgun (WGS) entry which is preliminary data.</text>
</comment>
<evidence type="ECO:0000313" key="1">
    <source>
        <dbReference type="EMBL" id="CAI0549122.1"/>
    </source>
</evidence>